<name>A0A5J4KJZ9_9CHLR</name>
<dbReference type="PANTHER" id="PTHR21581">
    <property type="entry name" value="D-ALANYL-D-ALANINE CARBOXYPEPTIDASE"/>
    <property type="match status" value="1"/>
</dbReference>
<evidence type="ECO:0000256" key="1">
    <source>
        <dbReference type="ARBA" id="ARBA00007164"/>
    </source>
</evidence>
<dbReference type="InterPro" id="IPR018044">
    <property type="entry name" value="Peptidase_S11"/>
</dbReference>
<accession>A0A5J4KJZ9</accession>
<evidence type="ECO:0000256" key="3">
    <source>
        <dbReference type="ARBA" id="ARBA00022801"/>
    </source>
</evidence>
<dbReference type="GO" id="GO:0006508">
    <property type="term" value="P:proteolysis"/>
    <property type="evidence" value="ECO:0007669"/>
    <property type="project" value="InterPro"/>
</dbReference>
<evidence type="ECO:0000259" key="9">
    <source>
        <dbReference type="Pfam" id="PF00768"/>
    </source>
</evidence>
<dbReference type="Pfam" id="PF00768">
    <property type="entry name" value="Peptidase_S11"/>
    <property type="match status" value="1"/>
</dbReference>
<dbReference type="Proteomes" id="UP000326912">
    <property type="component" value="Unassembled WGS sequence"/>
</dbReference>
<dbReference type="InterPro" id="IPR001967">
    <property type="entry name" value="Peptidase_S11_N"/>
</dbReference>
<evidence type="ECO:0000256" key="7">
    <source>
        <dbReference type="PIRSR" id="PIRSR618044-2"/>
    </source>
</evidence>
<keyword evidence="2" id="KW-0732">Signal</keyword>
<evidence type="ECO:0000256" key="2">
    <source>
        <dbReference type="ARBA" id="ARBA00022729"/>
    </source>
</evidence>
<keyword evidence="11" id="KW-1185">Reference proteome</keyword>
<evidence type="ECO:0000313" key="11">
    <source>
        <dbReference type="Proteomes" id="UP000326912"/>
    </source>
</evidence>
<dbReference type="AlphaFoldDB" id="A0A5J4KJZ9"/>
<keyword evidence="4" id="KW-0133">Cell shape</keyword>
<reference evidence="10 11" key="1">
    <citation type="submission" date="2019-10" db="EMBL/GenBank/DDBJ databases">
        <title>Dictyobacter vulcani sp. nov., within the class Ktedonobacteria, isolated from soil of volcanic Mt. Zao.</title>
        <authorList>
            <person name="Zheng Y."/>
            <person name="Wang C.M."/>
            <person name="Sakai Y."/>
            <person name="Abe K."/>
            <person name="Yokota A."/>
            <person name="Yabe S."/>
        </authorList>
    </citation>
    <scope>NUCLEOTIDE SEQUENCE [LARGE SCALE GENOMIC DNA]</scope>
    <source>
        <strain evidence="10 11">W12</strain>
    </source>
</reference>
<protein>
    <recommendedName>
        <fullName evidence="9">Peptidase S11 D-alanyl-D-alanine carboxypeptidase A N-terminal domain-containing protein</fullName>
    </recommendedName>
</protein>
<gene>
    <name evidence="10" type="ORF">KDW_06510</name>
</gene>
<evidence type="ECO:0000256" key="8">
    <source>
        <dbReference type="RuleBase" id="RU004016"/>
    </source>
</evidence>
<comment type="caution">
    <text evidence="10">The sequence shown here is derived from an EMBL/GenBank/DDBJ whole genome shotgun (WGS) entry which is preliminary data.</text>
</comment>
<evidence type="ECO:0000256" key="5">
    <source>
        <dbReference type="ARBA" id="ARBA00022984"/>
    </source>
</evidence>
<evidence type="ECO:0000256" key="4">
    <source>
        <dbReference type="ARBA" id="ARBA00022960"/>
    </source>
</evidence>
<dbReference type="Gene3D" id="3.40.710.10">
    <property type="entry name" value="DD-peptidase/beta-lactamase superfamily"/>
    <property type="match status" value="1"/>
</dbReference>
<dbReference type="EMBL" id="BKZW01000001">
    <property type="protein sequence ID" value="GER86489.1"/>
    <property type="molecule type" value="Genomic_DNA"/>
</dbReference>
<sequence>MTALLAIENLKPDLVVPIQQEELDEVPGNMSVAQLQTKDKLSVENLLYGLLLPSGSDAAVVLAHTVSGNTTSFVALMNARAAQIGLTDTHYANPHGAEDPGNYSSAADLVKLARVAMGYPLFAQIVATSSHPLASDYYRHSYPNWNNTLATFLQTVPGANGIKTGSNATSTDWCMVFSAYRNGHLLIGAEMQAHSSQQVFNDAANILNH</sequence>
<dbReference type="GO" id="GO:0071555">
    <property type="term" value="P:cell wall organization"/>
    <property type="evidence" value="ECO:0007669"/>
    <property type="project" value="UniProtKB-KW"/>
</dbReference>
<dbReference type="GO" id="GO:0009252">
    <property type="term" value="P:peptidoglycan biosynthetic process"/>
    <property type="evidence" value="ECO:0007669"/>
    <property type="project" value="UniProtKB-KW"/>
</dbReference>
<keyword evidence="3" id="KW-0378">Hydrolase</keyword>
<keyword evidence="5" id="KW-0573">Peptidoglycan synthesis</keyword>
<comment type="similarity">
    <text evidence="1 8">Belongs to the peptidase S11 family.</text>
</comment>
<dbReference type="PANTHER" id="PTHR21581:SF33">
    <property type="entry name" value="D-ALANYL-D-ALANINE CARBOXYPEPTIDASE DACB"/>
    <property type="match status" value="1"/>
</dbReference>
<dbReference type="PRINTS" id="PR00725">
    <property type="entry name" value="DADACBPTASE1"/>
</dbReference>
<evidence type="ECO:0000256" key="6">
    <source>
        <dbReference type="ARBA" id="ARBA00023316"/>
    </source>
</evidence>
<dbReference type="GO" id="GO:0009002">
    <property type="term" value="F:serine-type D-Ala-D-Ala carboxypeptidase activity"/>
    <property type="evidence" value="ECO:0007669"/>
    <property type="project" value="InterPro"/>
</dbReference>
<dbReference type="InterPro" id="IPR012338">
    <property type="entry name" value="Beta-lactam/transpept-like"/>
</dbReference>
<keyword evidence="6" id="KW-0961">Cell wall biogenesis/degradation</keyword>
<dbReference type="GO" id="GO:0008360">
    <property type="term" value="P:regulation of cell shape"/>
    <property type="evidence" value="ECO:0007669"/>
    <property type="project" value="UniProtKB-KW"/>
</dbReference>
<dbReference type="SUPFAM" id="SSF56601">
    <property type="entry name" value="beta-lactamase/transpeptidase-like"/>
    <property type="match status" value="1"/>
</dbReference>
<organism evidence="10 11">
    <name type="scientific">Dictyobacter vulcani</name>
    <dbReference type="NCBI Taxonomy" id="2607529"/>
    <lineage>
        <taxon>Bacteria</taxon>
        <taxon>Bacillati</taxon>
        <taxon>Chloroflexota</taxon>
        <taxon>Ktedonobacteria</taxon>
        <taxon>Ktedonobacterales</taxon>
        <taxon>Dictyobacteraceae</taxon>
        <taxon>Dictyobacter</taxon>
    </lineage>
</organism>
<proteinExistence type="inferred from homology"/>
<feature type="binding site" evidence="7">
    <location>
        <position position="163"/>
    </location>
    <ligand>
        <name>substrate</name>
    </ligand>
</feature>
<feature type="domain" description="Peptidase S11 D-alanyl-D-alanine carboxypeptidase A N-terminal" evidence="9">
    <location>
        <begin position="1"/>
        <end position="194"/>
    </location>
</feature>
<evidence type="ECO:0000313" key="10">
    <source>
        <dbReference type="EMBL" id="GER86489.1"/>
    </source>
</evidence>